<reference evidence="3" key="1">
    <citation type="journal article" date="2020" name="Stud. Mycol.">
        <title>101 Dothideomycetes genomes: A test case for predicting lifestyles and emergence of pathogens.</title>
        <authorList>
            <person name="Haridas S."/>
            <person name="Albert R."/>
            <person name="Binder M."/>
            <person name="Bloem J."/>
            <person name="LaButti K."/>
            <person name="Salamov A."/>
            <person name="Andreopoulos B."/>
            <person name="Baker S."/>
            <person name="Barry K."/>
            <person name="Bills G."/>
            <person name="Bluhm B."/>
            <person name="Cannon C."/>
            <person name="Castanera R."/>
            <person name="Culley D."/>
            <person name="Daum C."/>
            <person name="Ezra D."/>
            <person name="Gonzalez J."/>
            <person name="Henrissat B."/>
            <person name="Kuo A."/>
            <person name="Liang C."/>
            <person name="Lipzen A."/>
            <person name="Lutzoni F."/>
            <person name="Magnuson J."/>
            <person name="Mondo S."/>
            <person name="Nolan M."/>
            <person name="Ohm R."/>
            <person name="Pangilinan J."/>
            <person name="Park H.-J."/>
            <person name="Ramirez L."/>
            <person name="Alfaro M."/>
            <person name="Sun H."/>
            <person name="Tritt A."/>
            <person name="Yoshinaga Y."/>
            <person name="Zwiers L.-H."/>
            <person name="Turgeon B."/>
            <person name="Goodwin S."/>
            <person name="Spatafora J."/>
            <person name="Crous P."/>
            <person name="Grigoriev I."/>
        </authorList>
    </citation>
    <scope>NUCLEOTIDE SEQUENCE [LARGE SCALE GENOMIC DNA]</scope>
    <source>
        <strain evidence="3">CBS 304.66</strain>
    </source>
</reference>
<keyword evidence="3" id="KW-1185">Reference proteome</keyword>
<dbReference type="PANTHER" id="PTHR33112:SF13">
    <property type="entry name" value="HETEROKARYON INCOMPATIBILITY DOMAIN-CONTAINING PROTEIN"/>
    <property type="match status" value="1"/>
</dbReference>
<evidence type="ECO:0000313" key="3">
    <source>
        <dbReference type="Proteomes" id="UP000800093"/>
    </source>
</evidence>
<organism evidence="2 3">
    <name type="scientific">Lojkania enalia</name>
    <dbReference type="NCBI Taxonomy" id="147567"/>
    <lineage>
        <taxon>Eukaryota</taxon>
        <taxon>Fungi</taxon>
        <taxon>Dikarya</taxon>
        <taxon>Ascomycota</taxon>
        <taxon>Pezizomycotina</taxon>
        <taxon>Dothideomycetes</taxon>
        <taxon>Pleosporomycetidae</taxon>
        <taxon>Pleosporales</taxon>
        <taxon>Pleosporales incertae sedis</taxon>
        <taxon>Lojkania</taxon>
    </lineage>
</organism>
<comment type="caution">
    <text evidence="2">The sequence shown here is derived from an EMBL/GenBank/DDBJ whole genome shotgun (WGS) entry which is preliminary data.</text>
</comment>
<feature type="non-terminal residue" evidence="2">
    <location>
        <position position="1"/>
    </location>
</feature>
<evidence type="ECO:0000313" key="2">
    <source>
        <dbReference type="EMBL" id="KAF2262151.1"/>
    </source>
</evidence>
<dbReference type="PANTHER" id="PTHR33112">
    <property type="entry name" value="DOMAIN PROTEIN, PUTATIVE-RELATED"/>
    <property type="match status" value="1"/>
</dbReference>
<dbReference type="InterPro" id="IPR010730">
    <property type="entry name" value="HET"/>
</dbReference>
<gene>
    <name evidence="2" type="ORF">CC78DRAFT_468621</name>
</gene>
<proteinExistence type="predicted"/>
<sequence length="523" mass="59448">CNRYHPRCTVLELPELPKRVLDLHGREQDNIKLLELNGVYAPYVALSYCWGADSEGMLKTTTASLREHQRGIPWDAFPKTFQDAIRICFALKIRYLWIDALSIVQDDEEDWEIESSKMASIYSNSRLTIAATSSADNKGGLFNKRWTSLLNTSGESVRVPRNSVALEFGPLVFRLQMRLHLAHDRFINMNNARNHNADAPLMTRAWAFQERLLPSRTLHVHAEELVWECKTDLRCECGRLDDPSIKEAEAISEEAVSVPYYSRIDEWGETLKSLFAVVDVPGAPEEKLAYIWIDLVSEFSRLDLTYESDRLPALSGLAAKFMNTALGDYVAGMWIGALSQQLLYETLIPPEAAAQDGSYRPQAPSWSWASIPLVGENGISYKRLLQKSFVACPQFEYVNHTCKILGKNRFGWVKWATLTVKGKCIDCFAVRTFENTWHLSKRRLSLQRFTDLGEFPRLLVDGTITVKYNSRLVFLHVGSQLGLALAKCVSDDGVEYFQRVGLVSLPDTSNWLLKVKVRQIDIR</sequence>
<dbReference type="OrthoDB" id="3486565at2759"/>
<dbReference type="AlphaFoldDB" id="A0A9P4N7I5"/>
<protein>
    <submittedName>
        <fullName evidence="2">HET-domain-containing protein</fullName>
    </submittedName>
</protein>
<accession>A0A9P4N7I5</accession>
<evidence type="ECO:0000259" key="1">
    <source>
        <dbReference type="Pfam" id="PF06985"/>
    </source>
</evidence>
<dbReference type="EMBL" id="ML986644">
    <property type="protein sequence ID" value="KAF2262151.1"/>
    <property type="molecule type" value="Genomic_DNA"/>
</dbReference>
<dbReference type="Pfam" id="PF06985">
    <property type="entry name" value="HET"/>
    <property type="match status" value="1"/>
</dbReference>
<feature type="domain" description="Heterokaryon incompatibility" evidence="1">
    <location>
        <begin position="43"/>
        <end position="210"/>
    </location>
</feature>
<dbReference type="Proteomes" id="UP000800093">
    <property type="component" value="Unassembled WGS sequence"/>
</dbReference>
<name>A0A9P4N7I5_9PLEO</name>